<sequence length="255" mass="30648">MSSLRKIKKKKFKEEITEKAMDYTKFVLDENEKTKVFSMMALSNLCKYYRNYFSIPNITDKNLVKGDTKISKLLEEQTLWCSFELEDIIQRSFRTLTRLIEEYDYEDLQNPNQRKIKDFKNEFVVVEFSKIYQKELINLKIKFDKYLKTRYEETENALKQILVIFAYYNIFKAQICNKIKDFDKKNRMYIKTLITKTDKKIKEMEEVIVESGEIDFEKEALSLLAFEEAGIKIKWVGYSRKEALKARKKYERISG</sequence>
<name>A0AB39VH29_9FUSO</name>
<dbReference type="AlphaFoldDB" id="A0AB39VH29"/>
<dbReference type="EMBL" id="CP165644">
    <property type="protein sequence ID" value="XDU66479.1"/>
    <property type="molecule type" value="Genomic_DNA"/>
</dbReference>
<gene>
    <name evidence="1" type="ORF">AB8B22_08680</name>
</gene>
<organism evidence="1">
    <name type="scientific">Leptotrichia rugosa</name>
    <dbReference type="NCBI Taxonomy" id="3239302"/>
    <lineage>
        <taxon>Bacteria</taxon>
        <taxon>Fusobacteriati</taxon>
        <taxon>Fusobacteriota</taxon>
        <taxon>Fusobacteriia</taxon>
        <taxon>Fusobacteriales</taxon>
        <taxon>Leptotrichiaceae</taxon>
        <taxon>Leptotrichia</taxon>
    </lineage>
</organism>
<dbReference type="RefSeq" id="WP_369710820.1">
    <property type="nucleotide sequence ID" value="NZ_CP165644.1"/>
</dbReference>
<accession>A0AB39VH29</accession>
<dbReference type="KEGG" id="lrug:AB8B22_08680"/>
<proteinExistence type="predicted"/>
<evidence type="ECO:0000313" key="1">
    <source>
        <dbReference type="EMBL" id="XDU66479.1"/>
    </source>
</evidence>
<protein>
    <submittedName>
        <fullName evidence="1">Uncharacterized protein</fullName>
    </submittedName>
</protein>
<reference evidence="1" key="1">
    <citation type="submission" date="2024-07" db="EMBL/GenBank/DDBJ databases">
        <authorList>
            <person name="Li X.-J."/>
            <person name="Wang X."/>
        </authorList>
    </citation>
    <scope>NUCLEOTIDE SEQUENCE</scope>
    <source>
        <strain evidence="1">HSP-334</strain>
    </source>
</reference>